<feature type="compositionally biased region" description="Low complexity" evidence="1">
    <location>
        <begin position="222"/>
        <end position="234"/>
    </location>
</feature>
<keyword evidence="3" id="KW-1185">Reference proteome</keyword>
<accession>A0AA40HRA5</accession>
<dbReference type="InterPro" id="IPR001353">
    <property type="entry name" value="Proteasome_sua/b"/>
</dbReference>
<evidence type="ECO:0000256" key="1">
    <source>
        <dbReference type="SAM" id="MobiDB-lite"/>
    </source>
</evidence>
<feature type="compositionally biased region" description="Polar residues" evidence="1">
    <location>
        <begin position="336"/>
        <end position="345"/>
    </location>
</feature>
<sequence length="374" mass="40822">MGPLVFHICLSANYFDSRFVSIGARSQSAHTYLDRHMSEFMKCNLNELVKHNLRALRETLLTEQDLTTKNVSIGIVEVDMRTTMREETSCKKLLTPETLCYGFPPVDSSKVQRALVGMRAKPVEECFSSVPQQGDFVWACRLTQKVFNASQFLESSLGELELIHGKVAGGKWDIAELGRAEIGVLRTSLPPQIHLLPDRRYVSGARLHPDSGAHGLTWIWDPASPGPRGAASPGPGNPLHPDPGVRGLTRTQECVASPGPGGVASPGHGTQPHPDPRAHSLTRTWDPASRRSRGAWPHPDPGARGLSRTQGRGLTRTRGPASPRSKGAQPHPDPGSSFTWTQRRATSLRPRGAWLHLVPGAQPHLDLGSSYTRT</sequence>
<dbReference type="AlphaFoldDB" id="A0AA40HRA5"/>
<evidence type="ECO:0000313" key="2">
    <source>
        <dbReference type="EMBL" id="KAK1335979.1"/>
    </source>
</evidence>
<dbReference type="EMBL" id="JAULJE010000013">
    <property type="protein sequence ID" value="KAK1335979.1"/>
    <property type="molecule type" value="Genomic_DNA"/>
</dbReference>
<evidence type="ECO:0000313" key="3">
    <source>
        <dbReference type="Proteomes" id="UP001177744"/>
    </source>
</evidence>
<feature type="region of interest" description="Disordered" evidence="1">
    <location>
        <begin position="218"/>
        <end position="345"/>
    </location>
</feature>
<dbReference type="InterPro" id="IPR029055">
    <property type="entry name" value="Ntn_hydrolases_N"/>
</dbReference>
<dbReference type="Gene3D" id="3.60.20.10">
    <property type="entry name" value="Glutamine Phosphoribosylpyrophosphate, subunit 1, domain 1"/>
    <property type="match status" value="1"/>
</dbReference>
<dbReference type="SUPFAM" id="SSF56235">
    <property type="entry name" value="N-terminal nucleophile aminohydrolases (Ntn hydrolases)"/>
    <property type="match status" value="1"/>
</dbReference>
<organism evidence="2 3">
    <name type="scientific">Cnephaeus nilssonii</name>
    <name type="common">Northern bat</name>
    <name type="synonym">Eptesicus nilssonii</name>
    <dbReference type="NCBI Taxonomy" id="3371016"/>
    <lineage>
        <taxon>Eukaryota</taxon>
        <taxon>Metazoa</taxon>
        <taxon>Chordata</taxon>
        <taxon>Craniata</taxon>
        <taxon>Vertebrata</taxon>
        <taxon>Euteleostomi</taxon>
        <taxon>Mammalia</taxon>
        <taxon>Eutheria</taxon>
        <taxon>Laurasiatheria</taxon>
        <taxon>Chiroptera</taxon>
        <taxon>Yangochiroptera</taxon>
        <taxon>Vespertilionidae</taxon>
        <taxon>Cnephaeus</taxon>
    </lineage>
</organism>
<dbReference type="Pfam" id="PF00227">
    <property type="entry name" value="Proteasome"/>
    <property type="match status" value="1"/>
</dbReference>
<dbReference type="GO" id="GO:0051603">
    <property type="term" value="P:proteolysis involved in protein catabolic process"/>
    <property type="evidence" value="ECO:0007669"/>
    <property type="project" value="InterPro"/>
</dbReference>
<name>A0AA40HRA5_CNENI</name>
<feature type="compositionally biased region" description="Low complexity" evidence="1">
    <location>
        <begin position="304"/>
        <end position="319"/>
    </location>
</feature>
<reference evidence="2" key="1">
    <citation type="submission" date="2023-06" db="EMBL/GenBank/DDBJ databases">
        <title>Reference genome for the Northern bat (Eptesicus nilssonii), a most northern bat species.</title>
        <authorList>
            <person name="Laine V.N."/>
            <person name="Pulliainen A.T."/>
            <person name="Lilley T.M."/>
        </authorList>
    </citation>
    <scope>NUCLEOTIDE SEQUENCE</scope>
    <source>
        <strain evidence="2">BLF_Eptnil</strain>
        <tissue evidence="2">Kidney</tissue>
    </source>
</reference>
<comment type="caution">
    <text evidence="2">The sequence shown here is derived from an EMBL/GenBank/DDBJ whole genome shotgun (WGS) entry which is preliminary data.</text>
</comment>
<dbReference type="Proteomes" id="UP001177744">
    <property type="component" value="Unassembled WGS sequence"/>
</dbReference>
<proteinExistence type="predicted"/>
<dbReference type="GO" id="GO:0005839">
    <property type="term" value="C:proteasome core complex"/>
    <property type="evidence" value="ECO:0007669"/>
    <property type="project" value="InterPro"/>
</dbReference>
<protein>
    <submittedName>
        <fullName evidence="2">Uncharacterized protein</fullName>
    </submittedName>
</protein>
<gene>
    <name evidence="2" type="ORF">QTO34_003779</name>
</gene>